<proteinExistence type="inferred from homology"/>
<dbReference type="PANTHER" id="PTHR43477:SF1">
    <property type="entry name" value="DIHYDROANTICAPSIN 7-DEHYDROGENASE"/>
    <property type="match status" value="1"/>
</dbReference>
<sequence length="229" mass="24863">MKTFLFAGASSLIAQETAKLLQVKGHKVIGISTKPKTYEYDHFYQIESYAFGNFPALEEAIHGMVYFPGTINLKPFHRLKPEEFTTDYSINTLGAVAFTQSYLNNLKNTENSSIVFISTVAVGVGLPFHTSIAMAKGAIEGLTKALAAEYAPNIRVNCVAPSLVNTPLGEKFLSTPEKIESMQKRNPMNKVGTANDIANAIAFLLSEESSWITGQIMAVDGGMSTLKNG</sequence>
<dbReference type="InterPro" id="IPR051122">
    <property type="entry name" value="SDR_DHRS6-like"/>
</dbReference>
<dbReference type="RefSeq" id="WP_129433456.1">
    <property type="nucleotide sequence ID" value="NZ_SBKO01000001.1"/>
</dbReference>
<comment type="caution">
    <text evidence="3">The sequence shown here is derived from an EMBL/GenBank/DDBJ whole genome shotgun (WGS) entry which is preliminary data.</text>
</comment>
<protein>
    <submittedName>
        <fullName evidence="3">SDR family oxidoreductase</fullName>
    </submittedName>
</protein>
<evidence type="ECO:0000313" key="4">
    <source>
        <dbReference type="Proteomes" id="UP000290283"/>
    </source>
</evidence>
<comment type="similarity">
    <text evidence="1">Belongs to the short-chain dehydrogenases/reductases (SDR) family.</text>
</comment>
<dbReference type="InterPro" id="IPR036291">
    <property type="entry name" value="NAD(P)-bd_dom_sf"/>
</dbReference>
<dbReference type="AlphaFoldDB" id="A0A4Q1K4B1"/>
<evidence type="ECO:0000256" key="2">
    <source>
        <dbReference type="ARBA" id="ARBA00023002"/>
    </source>
</evidence>
<gene>
    <name evidence="3" type="ORF">EQG63_01040</name>
</gene>
<evidence type="ECO:0000313" key="3">
    <source>
        <dbReference type="EMBL" id="RXR20548.1"/>
    </source>
</evidence>
<name>A0A4Q1K4B1_9FLAO</name>
<dbReference type="Proteomes" id="UP000290283">
    <property type="component" value="Unassembled WGS sequence"/>
</dbReference>
<dbReference type="OrthoDB" id="9803333at2"/>
<keyword evidence="2" id="KW-0560">Oxidoreductase</keyword>
<dbReference type="SUPFAM" id="SSF51735">
    <property type="entry name" value="NAD(P)-binding Rossmann-fold domains"/>
    <property type="match status" value="1"/>
</dbReference>
<accession>A0A4Q1K4B1</accession>
<evidence type="ECO:0000256" key="1">
    <source>
        <dbReference type="ARBA" id="ARBA00006484"/>
    </source>
</evidence>
<reference evidence="4" key="1">
    <citation type="submission" date="2019-01" db="EMBL/GenBank/DDBJ databases">
        <title>Cytophagaceae bacterium strain CAR-16.</title>
        <authorList>
            <person name="Chen W.-M."/>
        </authorList>
    </citation>
    <scope>NUCLEOTIDE SEQUENCE [LARGE SCALE GENOMIC DNA]</scope>
    <source>
        <strain evidence="4">LLJ-11</strain>
    </source>
</reference>
<dbReference type="InterPro" id="IPR002347">
    <property type="entry name" value="SDR_fam"/>
</dbReference>
<dbReference type="Pfam" id="PF13561">
    <property type="entry name" value="adh_short_C2"/>
    <property type="match status" value="1"/>
</dbReference>
<dbReference type="CDD" id="cd05233">
    <property type="entry name" value="SDR_c"/>
    <property type="match status" value="1"/>
</dbReference>
<keyword evidence="4" id="KW-1185">Reference proteome</keyword>
<dbReference type="Gene3D" id="3.40.50.720">
    <property type="entry name" value="NAD(P)-binding Rossmann-like Domain"/>
    <property type="match status" value="1"/>
</dbReference>
<organism evidence="3 4">
    <name type="scientific">Flavobacterium amnicola</name>
    <dbReference type="NCBI Taxonomy" id="2506422"/>
    <lineage>
        <taxon>Bacteria</taxon>
        <taxon>Pseudomonadati</taxon>
        <taxon>Bacteroidota</taxon>
        <taxon>Flavobacteriia</taxon>
        <taxon>Flavobacteriales</taxon>
        <taxon>Flavobacteriaceae</taxon>
        <taxon>Flavobacterium</taxon>
    </lineage>
</organism>
<dbReference type="PANTHER" id="PTHR43477">
    <property type="entry name" value="DIHYDROANTICAPSIN 7-DEHYDROGENASE"/>
    <property type="match status" value="1"/>
</dbReference>
<dbReference type="GO" id="GO:0016491">
    <property type="term" value="F:oxidoreductase activity"/>
    <property type="evidence" value="ECO:0007669"/>
    <property type="project" value="UniProtKB-KW"/>
</dbReference>
<dbReference type="PRINTS" id="PR00081">
    <property type="entry name" value="GDHRDH"/>
</dbReference>
<dbReference type="EMBL" id="SBKO01000001">
    <property type="protein sequence ID" value="RXR20548.1"/>
    <property type="molecule type" value="Genomic_DNA"/>
</dbReference>